<dbReference type="KEGG" id="hhc:M911_16075"/>
<organism evidence="3 4">
    <name type="scientific">Ectothiorhodospira haloalkaliphila</name>
    <dbReference type="NCBI Taxonomy" id="421628"/>
    <lineage>
        <taxon>Bacteria</taxon>
        <taxon>Pseudomonadati</taxon>
        <taxon>Pseudomonadota</taxon>
        <taxon>Gammaproteobacteria</taxon>
        <taxon>Chromatiales</taxon>
        <taxon>Ectothiorhodospiraceae</taxon>
        <taxon>Ectothiorhodospira</taxon>
    </lineage>
</organism>
<protein>
    <submittedName>
        <fullName evidence="3">General stress protein</fullName>
    </submittedName>
</protein>
<dbReference type="GO" id="GO:0016491">
    <property type="term" value="F:oxidoreductase activity"/>
    <property type="evidence" value="ECO:0007669"/>
    <property type="project" value="UniProtKB-KW"/>
</dbReference>
<dbReference type="InterPro" id="IPR036812">
    <property type="entry name" value="NAD(P)_OxRdtase_dom_sf"/>
</dbReference>
<dbReference type="OrthoDB" id="9772407at2"/>
<gene>
    <name evidence="3" type="ORF">M911_16075</name>
</gene>
<keyword evidence="4" id="KW-1185">Reference proteome</keyword>
<evidence type="ECO:0000256" key="1">
    <source>
        <dbReference type="ARBA" id="ARBA00023002"/>
    </source>
</evidence>
<reference evidence="3 4" key="1">
    <citation type="journal article" date="2014" name="J Genomics">
        <title>Draft Genome Sequence of the Extremely Halophilic Phototrophic Purple Sulfur Bacterium Halorhodospira halochloris.</title>
        <authorList>
            <person name="Singh K.S."/>
            <person name="Kirksey J."/>
            <person name="Hoff W.D."/>
            <person name="Deole R."/>
        </authorList>
    </citation>
    <scope>NUCLEOTIDE SEQUENCE [LARGE SCALE GENOMIC DNA]</scope>
    <source>
        <strain evidence="3 4">A</strain>
    </source>
</reference>
<sequence length="330" mass="36844">METTPLKGSPFEASRIALGTWAIGGWMWGGTDDETSIRTIHAALDQGINLIDTAPVYGFGKSEELVGEAIRRRGGRDRVLIATKVGLEWTAEEAVLRNASADRIRAEVEDSLRRLQTDYIDLYQVHWPDPATPMEETAEAMTRLLREGKIRAVGVSNFSPAQMDTFREIGPLHACQPPYNLFERGIEADVLPYCRENSITILAYGALCRGLLSGRMGADTRFDGDDLRQSDPKFQSPRFDQYLAAVQALDHFARERFESDVLHLAVRWLLDQGADIALWGARRPEQVATVHRVMDIGLTGEDRDQIDRILDTHITDPVGPEFMAPPARNG</sequence>
<dbReference type="Proteomes" id="UP000019442">
    <property type="component" value="Chromosome"/>
</dbReference>
<dbReference type="Gene3D" id="3.20.20.100">
    <property type="entry name" value="NADP-dependent oxidoreductase domain"/>
    <property type="match status" value="1"/>
</dbReference>
<name>W8KXW2_9GAMM</name>
<accession>W8KXW2</accession>
<dbReference type="RefSeq" id="WP_025282965.1">
    <property type="nucleotide sequence ID" value="NZ_CP007268.1"/>
</dbReference>
<reference evidence="4" key="2">
    <citation type="submission" date="2014-02" db="EMBL/GenBank/DDBJ databases">
        <title>Draft Genome Sequence of extremely halophilic bacteria Halorhodospira halochloris.</title>
        <authorList>
            <person name="Singh K.S."/>
        </authorList>
    </citation>
    <scope>NUCLEOTIDE SEQUENCE [LARGE SCALE GENOMIC DNA]</scope>
    <source>
        <strain evidence="4">A</strain>
    </source>
</reference>
<feature type="domain" description="NADP-dependent oxidoreductase" evidence="2">
    <location>
        <begin position="15"/>
        <end position="310"/>
    </location>
</feature>
<dbReference type="PANTHER" id="PTHR43364:SF4">
    <property type="entry name" value="NAD(P)-LINKED OXIDOREDUCTASE SUPERFAMILY PROTEIN"/>
    <property type="match status" value="1"/>
</dbReference>
<dbReference type="InterPro" id="IPR050523">
    <property type="entry name" value="AKR_Detox_Biosynth"/>
</dbReference>
<dbReference type="AlphaFoldDB" id="W8KXW2"/>
<dbReference type="PATRIC" id="fig|1354791.3.peg.553"/>
<dbReference type="InterPro" id="IPR023210">
    <property type="entry name" value="NADP_OxRdtase_dom"/>
</dbReference>
<keyword evidence="1" id="KW-0560">Oxidoreductase</keyword>
<dbReference type="GO" id="GO:0005829">
    <property type="term" value="C:cytosol"/>
    <property type="evidence" value="ECO:0007669"/>
    <property type="project" value="TreeGrafter"/>
</dbReference>
<dbReference type="EMBL" id="CP007268">
    <property type="protein sequence ID" value="AHK80406.1"/>
    <property type="molecule type" value="Genomic_DNA"/>
</dbReference>
<dbReference type="Pfam" id="PF00248">
    <property type="entry name" value="Aldo_ket_red"/>
    <property type="match status" value="1"/>
</dbReference>
<dbReference type="CDD" id="cd19148">
    <property type="entry name" value="AKR_AKR11B1"/>
    <property type="match status" value="1"/>
</dbReference>
<dbReference type="HOGENOM" id="CLU_023205_2_3_6"/>
<dbReference type="SUPFAM" id="SSF51430">
    <property type="entry name" value="NAD(P)-linked oxidoreductase"/>
    <property type="match status" value="1"/>
</dbReference>
<evidence type="ECO:0000313" key="4">
    <source>
        <dbReference type="Proteomes" id="UP000019442"/>
    </source>
</evidence>
<dbReference type="InterPro" id="IPR018170">
    <property type="entry name" value="Aldo/ket_reductase_CS"/>
</dbReference>
<proteinExistence type="predicted"/>
<dbReference type="PROSITE" id="PS00062">
    <property type="entry name" value="ALDOKETO_REDUCTASE_2"/>
    <property type="match status" value="1"/>
</dbReference>
<dbReference type="PANTHER" id="PTHR43364">
    <property type="entry name" value="NADH-SPECIFIC METHYLGLYOXAL REDUCTASE-RELATED"/>
    <property type="match status" value="1"/>
</dbReference>
<evidence type="ECO:0000313" key="3">
    <source>
        <dbReference type="EMBL" id="AHK80406.1"/>
    </source>
</evidence>
<evidence type="ECO:0000259" key="2">
    <source>
        <dbReference type="Pfam" id="PF00248"/>
    </source>
</evidence>
<dbReference type="FunFam" id="3.20.20.100:FF:000004">
    <property type="entry name" value="Oxidoreductase, aldo/keto reductase"/>
    <property type="match status" value="1"/>
</dbReference>